<proteinExistence type="inferred from homology"/>
<keyword evidence="5" id="KW-0611">Plant defense</keyword>
<dbReference type="Pfam" id="PF18052">
    <property type="entry name" value="Rx_N"/>
    <property type="match status" value="1"/>
</dbReference>
<keyword evidence="6" id="KW-0067">ATP-binding</keyword>
<dbReference type="InterPro" id="IPR042197">
    <property type="entry name" value="Apaf_helical"/>
</dbReference>
<evidence type="ECO:0000256" key="5">
    <source>
        <dbReference type="ARBA" id="ARBA00022821"/>
    </source>
</evidence>
<dbReference type="InterPro" id="IPR056789">
    <property type="entry name" value="LRR_R13L1-DRL21"/>
</dbReference>
<dbReference type="SUPFAM" id="SSF52058">
    <property type="entry name" value="L domain-like"/>
    <property type="match status" value="4"/>
</dbReference>
<keyword evidence="3" id="KW-0677">Repeat</keyword>
<dbReference type="InterPro" id="IPR058922">
    <property type="entry name" value="WHD_DRP"/>
</dbReference>
<organism evidence="11 12">
    <name type="scientific">Miscanthus lutarioriparius</name>
    <dbReference type="NCBI Taxonomy" id="422564"/>
    <lineage>
        <taxon>Eukaryota</taxon>
        <taxon>Viridiplantae</taxon>
        <taxon>Streptophyta</taxon>
        <taxon>Embryophyta</taxon>
        <taxon>Tracheophyta</taxon>
        <taxon>Spermatophyta</taxon>
        <taxon>Magnoliopsida</taxon>
        <taxon>Liliopsida</taxon>
        <taxon>Poales</taxon>
        <taxon>Poaceae</taxon>
        <taxon>PACMAD clade</taxon>
        <taxon>Panicoideae</taxon>
        <taxon>Andropogonodae</taxon>
        <taxon>Andropogoneae</taxon>
        <taxon>Saccharinae</taxon>
        <taxon>Miscanthus</taxon>
    </lineage>
</organism>
<keyword evidence="12" id="KW-1185">Reference proteome</keyword>
<evidence type="ECO:0000313" key="12">
    <source>
        <dbReference type="Proteomes" id="UP000604825"/>
    </source>
</evidence>
<name>A0A811QGX5_9POAL</name>
<accession>A0A811QGX5</accession>
<dbReference type="GO" id="GO:0002758">
    <property type="term" value="P:innate immune response-activating signaling pathway"/>
    <property type="evidence" value="ECO:0007669"/>
    <property type="project" value="UniProtKB-ARBA"/>
</dbReference>
<dbReference type="SMART" id="SM00367">
    <property type="entry name" value="LRR_CC"/>
    <property type="match status" value="5"/>
</dbReference>
<dbReference type="InterPro" id="IPR002182">
    <property type="entry name" value="NB-ARC"/>
</dbReference>
<protein>
    <submittedName>
        <fullName evidence="11">Uncharacterized protein</fullName>
    </submittedName>
</protein>
<dbReference type="GO" id="GO:0005524">
    <property type="term" value="F:ATP binding"/>
    <property type="evidence" value="ECO:0007669"/>
    <property type="project" value="UniProtKB-KW"/>
</dbReference>
<evidence type="ECO:0000256" key="3">
    <source>
        <dbReference type="ARBA" id="ARBA00022737"/>
    </source>
</evidence>
<dbReference type="PANTHER" id="PTHR36766:SF40">
    <property type="entry name" value="DISEASE RESISTANCE PROTEIN RGA3"/>
    <property type="match status" value="1"/>
</dbReference>
<dbReference type="Gene3D" id="3.40.50.300">
    <property type="entry name" value="P-loop containing nucleotide triphosphate hydrolases"/>
    <property type="match status" value="1"/>
</dbReference>
<evidence type="ECO:0000313" key="11">
    <source>
        <dbReference type="EMBL" id="CAD6258451.1"/>
    </source>
</evidence>
<dbReference type="InterPro" id="IPR036388">
    <property type="entry name" value="WH-like_DNA-bd_sf"/>
</dbReference>
<dbReference type="EMBL" id="CAJGYO010000010">
    <property type="protein sequence ID" value="CAD6258451.1"/>
    <property type="molecule type" value="Genomic_DNA"/>
</dbReference>
<dbReference type="FunFam" id="1.10.10.10:FF:000322">
    <property type="entry name" value="Probable disease resistance protein At1g63360"/>
    <property type="match status" value="1"/>
</dbReference>
<dbReference type="InterPro" id="IPR027417">
    <property type="entry name" value="P-loop_NTPase"/>
</dbReference>
<keyword evidence="4" id="KW-0547">Nucleotide-binding</keyword>
<dbReference type="Proteomes" id="UP000604825">
    <property type="component" value="Unassembled WGS sequence"/>
</dbReference>
<dbReference type="Gene3D" id="1.10.8.430">
    <property type="entry name" value="Helical domain of apoptotic protease-activating factors"/>
    <property type="match status" value="1"/>
</dbReference>
<dbReference type="Gene3D" id="1.10.10.10">
    <property type="entry name" value="Winged helix-like DNA-binding domain superfamily/Winged helix DNA-binding domain"/>
    <property type="match status" value="1"/>
</dbReference>
<comment type="caution">
    <text evidence="11">The sequence shown here is derived from an EMBL/GenBank/DDBJ whole genome shotgun (WGS) entry which is preliminary data.</text>
</comment>
<evidence type="ECO:0000256" key="2">
    <source>
        <dbReference type="ARBA" id="ARBA00022614"/>
    </source>
</evidence>
<evidence type="ECO:0000259" key="10">
    <source>
        <dbReference type="Pfam" id="PF25019"/>
    </source>
</evidence>
<keyword evidence="2" id="KW-0433">Leucine-rich repeat</keyword>
<reference evidence="11" key="1">
    <citation type="submission" date="2020-10" db="EMBL/GenBank/DDBJ databases">
        <authorList>
            <person name="Han B."/>
            <person name="Lu T."/>
            <person name="Zhao Q."/>
            <person name="Huang X."/>
            <person name="Zhao Y."/>
        </authorList>
    </citation>
    <scope>NUCLEOTIDE SEQUENCE</scope>
</reference>
<evidence type="ECO:0000259" key="8">
    <source>
        <dbReference type="Pfam" id="PF18052"/>
    </source>
</evidence>
<dbReference type="Pfam" id="PF00931">
    <property type="entry name" value="NB-ARC"/>
    <property type="match status" value="1"/>
</dbReference>
<dbReference type="SUPFAM" id="SSF52540">
    <property type="entry name" value="P-loop containing nucleoside triphosphate hydrolases"/>
    <property type="match status" value="1"/>
</dbReference>
<evidence type="ECO:0000256" key="1">
    <source>
        <dbReference type="ARBA" id="ARBA00008894"/>
    </source>
</evidence>
<feature type="domain" description="R13L1/DRL21-like LRR repeat region" evidence="10">
    <location>
        <begin position="737"/>
        <end position="861"/>
    </location>
</feature>
<feature type="domain" description="Disease resistance N-terminal" evidence="8">
    <location>
        <begin position="13"/>
        <end position="97"/>
    </location>
</feature>
<gene>
    <name evidence="11" type="ORF">NCGR_LOCUS41923</name>
</gene>
<dbReference type="Pfam" id="PF25019">
    <property type="entry name" value="LRR_R13L1-DRL21"/>
    <property type="match status" value="1"/>
</dbReference>
<dbReference type="GO" id="GO:0009626">
    <property type="term" value="P:plant-type hypersensitive response"/>
    <property type="evidence" value="ECO:0007669"/>
    <property type="project" value="UniProtKB-ARBA"/>
</dbReference>
<dbReference type="InterPro" id="IPR041118">
    <property type="entry name" value="Rx_N"/>
</dbReference>
<dbReference type="OrthoDB" id="603156at2759"/>
<dbReference type="InterPro" id="IPR006553">
    <property type="entry name" value="Leu-rich_rpt_Cys-con_subtyp"/>
</dbReference>
<comment type="similarity">
    <text evidence="1">Belongs to the disease resistance NB-LRR family.</text>
</comment>
<evidence type="ECO:0000259" key="7">
    <source>
        <dbReference type="Pfam" id="PF00931"/>
    </source>
</evidence>
<evidence type="ECO:0000256" key="6">
    <source>
        <dbReference type="ARBA" id="ARBA00022840"/>
    </source>
</evidence>
<dbReference type="InterPro" id="IPR032675">
    <property type="entry name" value="LRR_dom_sf"/>
</dbReference>
<dbReference type="Gene3D" id="1.20.5.4130">
    <property type="match status" value="1"/>
</dbReference>
<dbReference type="GO" id="GO:0043531">
    <property type="term" value="F:ADP binding"/>
    <property type="evidence" value="ECO:0007669"/>
    <property type="project" value="InterPro"/>
</dbReference>
<dbReference type="PANTHER" id="PTHR36766">
    <property type="entry name" value="PLANT BROAD-SPECTRUM MILDEW RESISTANCE PROTEIN RPW8"/>
    <property type="match status" value="1"/>
</dbReference>
<dbReference type="GO" id="GO:0042742">
    <property type="term" value="P:defense response to bacterium"/>
    <property type="evidence" value="ECO:0007669"/>
    <property type="project" value="UniProtKB-ARBA"/>
</dbReference>
<dbReference type="PRINTS" id="PR00364">
    <property type="entry name" value="DISEASERSIST"/>
</dbReference>
<feature type="domain" description="NB-ARC" evidence="7">
    <location>
        <begin position="208"/>
        <end position="383"/>
    </location>
</feature>
<sequence>MMGVVDASIGWLVQTILGSLFTEQIQTWARGVGLDEDVENLKFEMRNVQMVLAAADGRRIENKPLAQSLDELKELLYDAEDVMDEVDYYRLQQQVEQGEGCTDPEESSVSSSTPSLQLACTSATSRIVGWCRRDRKRKREEEPTYSTISERIRGIVDHLGKLRSSAREVLQLEISRPITMANQSQCVVRNTRLTTSFPVEDKVYGRDTERDKIVDLLIKGKSSDLQILPIVGIGGVGKTTLARFVYGDRRIKKHFDLRMWVCVSTNFDTMRLTREILEHVCTDRQQFEKITNFNVLQDILLKNLENKRFLLVFDDMWEEKDRRGWFSLLAPLKHNHVPGCMILATTRRPSVAKMIETMDSVSVKGLDEKEFWLFFKACAFGNESHEGHPNLQSIGQHIVKALKGCPLAARSVGALLNKDITYEHWRTVQNKWKSLQEDTDDILPILKLSYDFLPVHLQQCFSYCSLFPEDYRFNGENLVRYWISQNFVQCEDPTKRLEETGKQYLDNLVDLGFFQKVDSDYVMHDLMHEMAQMVSLTEYATINGSNSMAIKPSVRHLSIITTAYEKHGHCSIPCDKFENILENIGSSEKLRTLIVFGRSSIHLLRLLHTLCMKSKSLRVVRIYVTHNDVSTTSDLLNPYHLRYLEFIGVFSNTNIWSNVDLKKNIVLPQALTKFYHLQFFNVDIGSNISVPTSMNNLINLRSIVGHEKVHSEIAGVGKLTSLQGLKLKVRSVDEFDIRQLRSMTKLLTLEISQLENVKTKEQASGARLIDKEYLQELSFISVGLDPCTARRTEDVLEGLQPHENLKSLRITGYNGVNSPAWLAGNMSIKMLQILHLENCNEWRILPLQLLPFLRKLKMIRMWNLMEISIPSLEELVLIEMPRLEKCLGTYGVELTSKLRVIIIKGCPQLNEFTIFHSYSSFRAEQQSWFPFLSKLAICYCPRVMNWEILPLGGMRALKDLKLMDLHLVRELSVPSLENLELITMPRLERCSGLTAPPSSPSQEEQNVYLSSLRRLILQDCPSLMMVSRPLPPSAHIREISIKGKLSIDIDSISLKIASSELSVLDDRILAFHNLRGMTSLSIGNCPKLISISSASFSQLTCLVSLSIHNCSNLLKPPITLEAASETIPALPSLKHLDISSSGIAGGWLTNMLPHLRSLEELSLQDCPQIKWLSIGQPTEPEGSSSLVSAVALSAEDQTLLKVPSNILCSLKQLTISGCVDLGFYGGKGGFGGFTTLEKLQIDGCPKLGSLLVNGTKDDGTSNMDVALLPPSLKKLGISGCPKLVSLLARDRKDDISNVDVGLLPSSLEVLSLSHLPENLQSYFLKGLAYLRDLRLGDSPFFKCVQLHLCTALEDLQIWGCEQLGALEGLQFLTTLRSMKISRCQQLGALEGLQFLTSLQSLIISSCPQLGALEGLQLLSSLGSLEIELTPTLSAAWERDPKLQEQEQGGNHIGLLPPSITRLVIRNLTNNVQSRLLSCLPAITELAVRESPELTSLQLGYCTALTELEIRDCDSLASLQLGYCTALTKLKIRDCESLASLQLGYCTALTELEIRDCDSLASLQLGYCTALTELEIRDCDSLASLQLGYCTALTKLKIRDCESLASIEGFQFITNLTSFTVAASSSLPPWMELLLQQQGVCEVLSGLERLEIIGDASVLTMPLCQQLTSLRCLIFSGKETSSMVSLTEEHERALQLLTSLQLLIFIGFPNLLSLPAILRRLVSLKFLGIWSCPSISELPEMASSCGLSVCHCSEELSRRCKEWVELRMETIDYENSLFLGLMD</sequence>
<evidence type="ECO:0000259" key="9">
    <source>
        <dbReference type="Pfam" id="PF23559"/>
    </source>
</evidence>
<dbReference type="Gene3D" id="3.80.10.10">
    <property type="entry name" value="Ribonuclease Inhibitor"/>
    <property type="match status" value="5"/>
</dbReference>
<evidence type="ECO:0000256" key="4">
    <source>
        <dbReference type="ARBA" id="ARBA00022741"/>
    </source>
</evidence>
<feature type="domain" description="Disease resistance protein winged helix" evidence="9">
    <location>
        <begin position="466"/>
        <end position="531"/>
    </location>
</feature>
<dbReference type="Pfam" id="PF23559">
    <property type="entry name" value="WHD_DRP"/>
    <property type="match status" value="1"/>
</dbReference>
<dbReference type="FunFam" id="3.40.50.300:FF:001091">
    <property type="entry name" value="Probable disease resistance protein At1g61300"/>
    <property type="match status" value="1"/>
</dbReference>